<sequence length="61" mass="6479">MFKKKILVWIRDVLIGLGCSVLATGFIGIITPGTAPFAIAFCLVLGVILPVIGLVVSFFND</sequence>
<name>A0A1N6XBT0_AQUAC</name>
<accession>A0A1N6XBT0</accession>
<gene>
    <name evidence="2" type="ORF">SAMN05878282_11279</name>
</gene>
<evidence type="ECO:0000256" key="1">
    <source>
        <dbReference type="SAM" id="Phobius"/>
    </source>
</evidence>
<evidence type="ECO:0000313" key="2">
    <source>
        <dbReference type="EMBL" id="SIQ99812.1"/>
    </source>
</evidence>
<protein>
    <submittedName>
        <fullName evidence="2">Uncharacterized protein</fullName>
    </submittedName>
</protein>
<feature type="transmembrane region" description="Helical" evidence="1">
    <location>
        <begin position="37"/>
        <end position="59"/>
    </location>
</feature>
<dbReference type="Proteomes" id="UP000185841">
    <property type="component" value="Unassembled WGS sequence"/>
</dbReference>
<reference evidence="2 3" key="1">
    <citation type="submission" date="2017-01" db="EMBL/GenBank/DDBJ databases">
        <authorList>
            <person name="Mah S.A."/>
            <person name="Swanson W.J."/>
            <person name="Moy G.W."/>
            <person name="Vacquier V.D."/>
        </authorList>
    </citation>
    <scope>NUCLEOTIDE SEQUENCE [LARGE SCALE GENOMIC DNA]</scope>
    <source>
        <strain evidence="2 3">RU36E</strain>
    </source>
</reference>
<feature type="transmembrane region" description="Helical" evidence="1">
    <location>
        <begin position="12"/>
        <end position="31"/>
    </location>
</feature>
<dbReference type="AlphaFoldDB" id="A0A1N6XBT0"/>
<dbReference type="RefSeq" id="WP_076429339.1">
    <property type="nucleotide sequence ID" value="NZ_FTMP01000012.1"/>
</dbReference>
<evidence type="ECO:0000313" key="3">
    <source>
        <dbReference type="Proteomes" id="UP000185841"/>
    </source>
</evidence>
<dbReference type="EMBL" id="FTMP01000012">
    <property type="protein sequence ID" value="SIQ99812.1"/>
    <property type="molecule type" value="Genomic_DNA"/>
</dbReference>
<proteinExistence type="predicted"/>
<keyword evidence="1" id="KW-0472">Membrane</keyword>
<keyword evidence="1" id="KW-0812">Transmembrane</keyword>
<keyword evidence="1" id="KW-1133">Transmembrane helix</keyword>
<organism evidence="2 3">
    <name type="scientific">Aquipseudomonas alcaligenes</name>
    <name type="common">Pseudomonas alcaligenes</name>
    <dbReference type="NCBI Taxonomy" id="43263"/>
    <lineage>
        <taxon>Bacteria</taxon>
        <taxon>Pseudomonadati</taxon>
        <taxon>Pseudomonadota</taxon>
        <taxon>Gammaproteobacteria</taxon>
        <taxon>Pseudomonadales</taxon>
        <taxon>Pseudomonadaceae</taxon>
        <taxon>Aquipseudomonas</taxon>
    </lineage>
</organism>